<accession>A0A9D4C2B0</accession>
<evidence type="ECO:0000313" key="3">
    <source>
        <dbReference type="EMBL" id="KAH3715860.1"/>
    </source>
</evidence>
<protein>
    <submittedName>
        <fullName evidence="3">Uncharacterized protein</fullName>
    </submittedName>
</protein>
<sequence length="298" mass="33565">MTRKKKTKQEASPDSVSGQPDKLHKMASNTSAPTTPASHDKSPGAGPFMPPHLQFLATHLLPPHYLSPPPATPLSGGSTYSPVGNQQNQVPIQIDANMINVILGSLHSIEEGQRSIQIKLNKLDKIEIDVQAISCKVTQVESKVVALETKLNSTERKISELEESKSFESEVFDDVRANHQELLHSIKTLKSENSQLSENLLDLQARSMRDNLLFFNFEEEKSFESRKSENCISKIHQFCDQQLHIDDPVNKIKIDRAHRVGHFEQGKTRPIVVKFNFYGDKLEIKNKTHELLPASNFR</sequence>
<dbReference type="InterPro" id="IPR004244">
    <property type="entry name" value="Transposase_22"/>
</dbReference>
<evidence type="ECO:0000256" key="2">
    <source>
        <dbReference type="SAM" id="MobiDB-lite"/>
    </source>
</evidence>
<organism evidence="3 4">
    <name type="scientific">Dreissena polymorpha</name>
    <name type="common">Zebra mussel</name>
    <name type="synonym">Mytilus polymorpha</name>
    <dbReference type="NCBI Taxonomy" id="45954"/>
    <lineage>
        <taxon>Eukaryota</taxon>
        <taxon>Metazoa</taxon>
        <taxon>Spiralia</taxon>
        <taxon>Lophotrochozoa</taxon>
        <taxon>Mollusca</taxon>
        <taxon>Bivalvia</taxon>
        <taxon>Autobranchia</taxon>
        <taxon>Heteroconchia</taxon>
        <taxon>Euheterodonta</taxon>
        <taxon>Imparidentia</taxon>
        <taxon>Neoheterodontei</taxon>
        <taxon>Myida</taxon>
        <taxon>Dreissenoidea</taxon>
        <taxon>Dreissenidae</taxon>
        <taxon>Dreissena</taxon>
    </lineage>
</organism>
<reference evidence="3" key="2">
    <citation type="submission" date="2020-11" db="EMBL/GenBank/DDBJ databases">
        <authorList>
            <person name="McCartney M.A."/>
            <person name="Auch B."/>
            <person name="Kono T."/>
            <person name="Mallez S."/>
            <person name="Becker A."/>
            <person name="Gohl D.M."/>
            <person name="Silverstein K.A.T."/>
            <person name="Koren S."/>
            <person name="Bechman K.B."/>
            <person name="Herman A."/>
            <person name="Abrahante J.E."/>
            <person name="Garbe J."/>
        </authorList>
    </citation>
    <scope>NUCLEOTIDE SEQUENCE</scope>
    <source>
        <strain evidence="3">Duluth1</strain>
        <tissue evidence="3">Whole animal</tissue>
    </source>
</reference>
<proteinExistence type="predicted"/>
<keyword evidence="1" id="KW-0175">Coiled coil</keyword>
<evidence type="ECO:0000256" key="1">
    <source>
        <dbReference type="SAM" id="Coils"/>
    </source>
</evidence>
<dbReference type="Gene3D" id="3.30.70.1820">
    <property type="entry name" value="L1 transposable element, RRM domain"/>
    <property type="match status" value="1"/>
</dbReference>
<evidence type="ECO:0000313" key="4">
    <source>
        <dbReference type="Proteomes" id="UP000828390"/>
    </source>
</evidence>
<dbReference type="PANTHER" id="PTHR11505">
    <property type="entry name" value="L1 TRANSPOSABLE ELEMENT-RELATED"/>
    <property type="match status" value="1"/>
</dbReference>
<reference evidence="3" key="1">
    <citation type="journal article" date="2019" name="bioRxiv">
        <title>The Genome of the Zebra Mussel, Dreissena polymorpha: A Resource for Invasive Species Research.</title>
        <authorList>
            <person name="McCartney M.A."/>
            <person name="Auch B."/>
            <person name="Kono T."/>
            <person name="Mallez S."/>
            <person name="Zhang Y."/>
            <person name="Obille A."/>
            <person name="Becker A."/>
            <person name="Abrahante J.E."/>
            <person name="Garbe J."/>
            <person name="Badalamenti J.P."/>
            <person name="Herman A."/>
            <person name="Mangelson H."/>
            <person name="Liachko I."/>
            <person name="Sullivan S."/>
            <person name="Sone E.D."/>
            <person name="Koren S."/>
            <person name="Silverstein K.A.T."/>
            <person name="Beckman K.B."/>
            <person name="Gohl D.M."/>
        </authorList>
    </citation>
    <scope>NUCLEOTIDE SEQUENCE</scope>
    <source>
        <strain evidence="3">Duluth1</strain>
        <tissue evidence="3">Whole animal</tissue>
    </source>
</reference>
<feature type="coiled-coil region" evidence="1">
    <location>
        <begin position="137"/>
        <end position="206"/>
    </location>
</feature>
<dbReference type="Proteomes" id="UP000828390">
    <property type="component" value="Unassembled WGS sequence"/>
</dbReference>
<gene>
    <name evidence="3" type="ORF">DPMN_058574</name>
</gene>
<name>A0A9D4C2B0_DREPO</name>
<dbReference type="EMBL" id="JAIWYP010000013">
    <property type="protein sequence ID" value="KAH3715860.1"/>
    <property type="molecule type" value="Genomic_DNA"/>
</dbReference>
<dbReference type="AlphaFoldDB" id="A0A9D4C2B0"/>
<feature type="region of interest" description="Disordered" evidence="2">
    <location>
        <begin position="1"/>
        <end position="51"/>
    </location>
</feature>
<comment type="caution">
    <text evidence="3">The sequence shown here is derived from an EMBL/GenBank/DDBJ whole genome shotgun (WGS) entry which is preliminary data.</text>
</comment>
<keyword evidence="4" id="KW-1185">Reference proteome</keyword>
<feature type="compositionally biased region" description="Polar residues" evidence="2">
    <location>
        <begin position="27"/>
        <end position="37"/>
    </location>
</feature>